<sequence>MVVMLNAPYTAALKYMTSSKAGRIVTVFMNKQLQTTTLKKWE</sequence>
<name>W8YDC7_BACTU</name>
<gene>
    <name evidence="1" type="ORF">BTDB27_p000192</name>
</gene>
<protein>
    <submittedName>
        <fullName evidence="1">Uncharacterized protein</fullName>
    </submittedName>
</protein>
<dbReference type="EMBL" id="HG810024">
    <property type="protein sequence ID" value="CDN39529.1"/>
    <property type="molecule type" value="Genomic_DNA"/>
</dbReference>
<dbReference type="Proteomes" id="UP000030682">
    <property type="component" value="Unassembled WGS sequence"/>
</dbReference>
<evidence type="ECO:0000313" key="1">
    <source>
        <dbReference type="EMBL" id="CDN39529.1"/>
    </source>
</evidence>
<organism evidence="1">
    <name type="scientific">Bacillus thuringiensis DB27</name>
    <dbReference type="NCBI Taxonomy" id="1431339"/>
    <lineage>
        <taxon>Bacteria</taxon>
        <taxon>Bacillati</taxon>
        <taxon>Bacillota</taxon>
        <taxon>Bacilli</taxon>
        <taxon>Bacillales</taxon>
        <taxon>Bacillaceae</taxon>
        <taxon>Bacillus</taxon>
        <taxon>Bacillus cereus group</taxon>
    </lineage>
</organism>
<dbReference type="HOGENOM" id="CLU_3247645_0_0_9"/>
<proteinExistence type="predicted"/>
<reference evidence="1" key="1">
    <citation type="submission" date="2014-01" db="EMBL/GenBank/DDBJ databases">
        <title>Draft genome sequence of highly nematicidal Bacillus thuringiensis DB27.</title>
        <authorList>
            <person name="Iatsenko I."/>
            <person name="Pickard D."/>
            <person name="Corton C."/>
            <person name="Dougan G."/>
            <person name="Sommer R.J."/>
        </authorList>
    </citation>
    <scope>NUCLEOTIDE SEQUENCE [LARGE SCALE GENOMIC DNA]</scope>
    <source>
        <strain evidence="1">DB27</strain>
    </source>
</reference>
<reference evidence="1" key="2">
    <citation type="submission" date="2014-01" db="EMBL/GenBank/DDBJ databases">
        <authorList>
            <person name="Aslett M."/>
        </authorList>
    </citation>
    <scope>NUCLEOTIDE SEQUENCE [LARGE SCALE GENOMIC DNA]</scope>
    <source>
        <strain evidence="1">DB27</strain>
    </source>
</reference>
<dbReference type="AlphaFoldDB" id="W8YDC7"/>
<accession>W8YDC7</accession>